<dbReference type="InterPro" id="IPR050276">
    <property type="entry name" value="MshD_Acetyltransferase"/>
</dbReference>
<name>A0A9R1CU62_9EURY</name>
<dbReference type="Gene3D" id="3.40.630.30">
    <property type="match status" value="1"/>
</dbReference>
<evidence type="ECO:0000313" key="4">
    <source>
        <dbReference type="Proteomes" id="UP001139494"/>
    </source>
</evidence>
<feature type="region of interest" description="Disordered" evidence="1">
    <location>
        <begin position="1"/>
        <end position="27"/>
    </location>
</feature>
<dbReference type="EMBL" id="JAHLKM010000016">
    <property type="protein sequence ID" value="MCQ4334037.1"/>
    <property type="molecule type" value="Genomic_DNA"/>
</dbReference>
<dbReference type="InterPro" id="IPR016181">
    <property type="entry name" value="Acyl_CoA_acyltransferase"/>
</dbReference>
<proteinExistence type="predicted"/>
<protein>
    <submittedName>
        <fullName evidence="3">GNAT family N-acetyltransferase</fullName>
    </submittedName>
</protein>
<dbReference type="SUPFAM" id="SSF55729">
    <property type="entry name" value="Acyl-CoA N-acyltransferases (Nat)"/>
    <property type="match status" value="1"/>
</dbReference>
<evidence type="ECO:0000259" key="2">
    <source>
        <dbReference type="PROSITE" id="PS51186"/>
    </source>
</evidence>
<evidence type="ECO:0000313" key="3">
    <source>
        <dbReference type="EMBL" id="MCQ4334037.1"/>
    </source>
</evidence>
<dbReference type="CDD" id="cd04301">
    <property type="entry name" value="NAT_SF"/>
    <property type="match status" value="1"/>
</dbReference>
<dbReference type="PROSITE" id="PS51186">
    <property type="entry name" value="GNAT"/>
    <property type="match status" value="1"/>
</dbReference>
<accession>A0A9R1CU62</accession>
<dbReference type="PANTHER" id="PTHR43617:SF34">
    <property type="entry name" value="PUTATIVE-RELATED"/>
    <property type="match status" value="1"/>
</dbReference>
<feature type="compositionally biased region" description="Basic and acidic residues" evidence="1">
    <location>
        <begin position="16"/>
        <end position="27"/>
    </location>
</feature>
<dbReference type="InterPro" id="IPR000182">
    <property type="entry name" value="GNAT_dom"/>
</dbReference>
<dbReference type="AlphaFoldDB" id="A0A9R1CU62"/>
<feature type="domain" description="N-acetyltransferase" evidence="2">
    <location>
        <begin position="28"/>
        <end position="173"/>
    </location>
</feature>
<organism evidence="3 4">
    <name type="scientific">Natronomonas aquatica</name>
    <dbReference type="NCBI Taxonomy" id="2841590"/>
    <lineage>
        <taxon>Archaea</taxon>
        <taxon>Methanobacteriati</taxon>
        <taxon>Methanobacteriota</taxon>
        <taxon>Stenosarchaea group</taxon>
        <taxon>Halobacteria</taxon>
        <taxon>Halobacteriales</taxon>
        <taxon>Natronomonadaceae</taxon>
        <taxon>Natronomonas</taxon>
    </lineage>
</organism>
<reference evidence="3" key="1">
    <citation type="journal article" date="2023" name="Front. Microbiol.">
        <title>Genomic-based phylogenetic and metabolic analyses of the genus Natronomonas, and description of Natronomonas aquatica sp. nov.</title>
        <authorList>
            <person name="Garcia-Roldan A."/>
            <person name="Duran-Viseras A."/>
            <person name="de la Haba R.R."/>
            <person name="Corral P."/>
            <person name="Sanchez-Porro C."/>
            <person name="Ventosa A."/>
        </authorList>
    </citation>
    <scope>NUCLEOTIDE SEQUENCE</scope>
    <source>
        <strain evidence="3">F2-12</strain>
    </source>
</reference>
<keyword evidence="4" id="KW-1185">Reference proteome</keyword>
<dbReference type="Proteomes" id="UP001139494">
    <property type="component" value="Unassembled WGS sequence"/>
</dbReference>
<gene>
    <name evidence="3" type="ORF">KM295_11220</name>
</gene>
<dbReference type="Pfam" id="PF00583">
    <property type="entry name" value="Acetyltransf_1"/>
    <property type="match status" value="1"/>
</dbReference>
<sequence length="180" mass="20303">MTREYPEEIAGPYDPPPREFEDQEGRRITVRRYDDGLETLVEMYREFNPEDRAQGIPPAKEPQIRTWLEELLSADCVNVVAWHEDRPTGHAILVPDGEGASELAIFVLREYQGAGIGTELLESLLGAGRKEGIGHVWLTVERWNSPAVALYQKVGFVSTENGNFELEMAARLTDSDDDRS</sequence>
<evidence type="ECO:0000256" key="1">
    <source>
        <dbReference type="SAM" id="MobiDB-lite"/>
    </source>
</evidence>
<dbReference type="PANTHER" id="PTHR43617">
    <property type="entry name" value="L-AMINO ACID N-ACETYLTRANSFERASE"/>
    <property type="match status" value="1"/>
</dbReference>
<comment type="caution">
    <text evidence="3">The sequence shown here is derived from an EMBL/GenBank/DDBJ whole genome shotgun (WGS) entry which is preliminary data.</text>
</comment>
<dbReference type="GO" id="GO:0016747">
    <property type="term" value="F:acyltransferase activity, transferring groups other than amino-acyl groups"/>
    <property type="evidence" value="ECO:0007669"/>
    <property type="project" value="InterPro"/>
</dbReference>
<dbReference type="RefSeq" id="WP_256030071.1">
    <property type="nucleotide sequence ID" value="NZ_JAHLKM010000016.1"/>
</dbReference>